<dbReference type="EMBL" id="DVOR01000014">
    <property type="protein sequence ID" value="HIV08561.1"/>
    <property type="molecule type" value="Genomic_DNA"/>
</dbReference>
<dbReference type="Proteomes" id="UP000886845">
    <property type="component" value="Unassembled WGS sequence"/>
</dbReference>
<evidence type="ECO:0000313" key="1">
    <source>
        <dbReference type="EMBL" id="HIV08561.1"/>
    </source>
</evidence>
<dbReference type="AlphaFoldDB" id="A0A9D1T238"/>
<sequence length="307" mass="34280">AEIAWPNIIRIDRNSDPVLSLEGVPELTLEPTLTVSAQMAQTLGEWMKVGADDLYTLDIAQAAPRRQTLLFTMAKALLESPDFEAKRREIAVPRLFAALVRLVGDFIASEKCHWEDNLFWQKVDLATPEARLAYAYQLGTVVQHLLRHLTPEDREVLSIVRDSRLPTLSTAKMRTWHTTKEPKVTGPKSQIGAAVYDSDWEQSVAEQLAGMEAVQAYVRNDRHVGLRVRYVSQGLTRLYIPDFVVRLTSGETVVLEVKGQDDRTAKDKHTALVRWCAAVSALHDSGPWRAARVRSATPLALHAALGV</sequence>
<evidence type="ECO:0000313" key="2">
    <source>
        <dbReference type="Proteomes" id="UP000886845"/>
    </source>
</evidence>
<name>A0A9D1T238_9BACT</name>
<organism evidence="1 2">
    <name type="scientific">Candidatus Spyradenecus faecavium</name>
    <dbReference type="NCBI Taxonomy" id="2840947"/>
    <lineage>
        <taxon>Bacteria</taxon>
        <taxon>Pseudomonadati</taxon>
        <taxon>Lentisphaerota</taxon>
        <taxon>Lentisphaeria</taxon>
        <taxon>Lentisphaerales</taxon>
        <taxon>Lentisphaeraceae</taxon>
        <taxon>Lentisphaeraceae incertae sedis</taxon>
        <taxon>Candidatus Spyradenecus</taxon>
    </lineage>
</organism>
<gene>
    <name evidence="1" type="ORF">IAC79_00405</name>
</gene>
<feature type="non-terminal residue" evidence="1">
    <location>
        <position position="1"/>
    </location>
</feature>
<reference evidence="1" key="1">
    <citation type="submission" date="2020-10" db="EMBL/GenBank/DDBJ databases">
        <authorList>
            <person name="Gilroy R."/>
        </authorList>
    </citation>
    <scope>NUCLEOTIDE SEQUENCE</scope>
    <source>
        <strain evidence="1">35461</strain>
    </source>
</reference>
<reference evidence="1" key="2">
    <citation type="journal article" date="2021" name="PeerJ">
        <title>Extensive microbial diversity within the chicken gut microbiome revealed by metagenomics and culture.</title>
        <authorList>
            <person name="Gilroy R."/>
            <person name="Ravi A."/>
            <person name="Getino M."/>
            <person name="Pursley I."/>
            <person name="Horton D.L."/>
            <person name="Alikhan N.F."/>
            <person name="Baker D."/>
            <person name="Gharbi K."/>
            <person name="Hall N."/>
            <person name="Watson M."/>
            <person name="Adriaenssens E.M."/>
            <person name="Foster-Nyarko E."/>
            <person name="Jarju S."/>
            <person name="Secka A."/>
            <person name="Antonio M."/>
            <person name="Oren A."/>
            <person name="Chaudhuri R.R."/>
            <person name="La Ragione R."/>
            <person name="Hildebrand F."/>
            <person name="Pallen M.J."/>
        </authorList>
    </citation>
    <scope>NUCLEOTIDE SEQUENCE</scope>
    <source>
        <strain evidence="1">35461</strain>
    </source>
</reference>
<comment type="caution">
    <text evidence="1">The sequence shown here is derived from an EMBL/GenBank/DDBJ whole genome shotgun (WGS) entry which is preliminary data.</text>
</comment>
<proteinExistence type="predicted"/>
<accession>A0A9D1T238</accession>
<protein>
    <submittedName>
        <fullName evidence="1">Uncharacterized protein</fullName>
    </submittedName>
</protein>